<organism evidence="1 2">
    <name type="scientific">Daphnia sinensis</name>
    <dbReference type="NCBI Taxonomy" id="1820382"/>
    <lineage>
        <taxon>Eukaryota</taxon>
        <taxon>Metazoa</taxon>
        <taxon>Ecdysozoa</taxon>
        <taxon>Arthropoda</taxon>
        <taxon>Crustacea</taxon>
        <taxon>Branchiopoda</taxon>
        <taxon>Diplostraca</taxon>
        <taxon>Cladocera</taxon>
        <taxon>Anomopoda</taxon>
        <taxon>Daphniidae</taxon>
        <taxon>Daphnia</taxon>
        <taxon>Daphnia similis group</taxon>
    </lineage>
</organism>
<dbReference type="AlphaFoldDB" id="A0AAD5PWR0"/>
<keyword evidence="2" id="KW-1185">Reference proteome</keyword>
<gene>
    <name evidence="1" type="ORF">GHT06_010180</name>
</gene>
<dbReference type="Proteomes" id="UP000820818">
    <property type="component" value="Linkage Group LG2"/>
</dbReference>
<name>A0AAD5PWR0_9CRUS</name>
<protein>
    <submittedName>
        <fullName evidence="1">Uncharacterized protein</fullName>
    </submittedName>
</protein>
<reference evidence="1 2" key="1">
    <citation type="submission" date="2022-05" db="EMBL/GenBank/DDBJ databases">
        <title>A multi-omics perspective on studying reproductive biology in Daphnia sinensis.</title>
        <authorList>
            <person name="Jia J."/>
        </authorList>
    </citation>
    <scope>NUCLEOTIDE SEQUENCE [LARGE SCALE GENOMIC DNA]</scope>
    <source>
        <strain evidence="1 2">WSL</strain>
    </source>
</reference>
<sequence>MTNAMIIRNNKILSGIGSSFAPWEYPGFAVFTAPLTLSPLANGSSVTGSLFSTRKTFRNLKFDISNLL</sequence>
<dbReference type="EMBL" id="WJBH02000002">
    <property type="protein sequence ID" value="KAI9562726.1"/>
    <property type="molecule type" value="Genomic_DNA"/>
</dbReference>
<accession>A0AAD5PWR0</accession>
<evidence type="ECO:0000313" key="2">
    <source>
        <dbReference type="Proteomes" id="UP000820818"/>
    </source>
</evidence>
<evidence type="ECO:0000313" key="1">
    <source>
        <dbReference type="EMBL" id="KAI9562726.1"/>
    </source>
</evidence>
<proteinExistence type="predicted"/>
<comment type="caution">
    <text evidence="1">The sequence shown here is derived from an EMBL/GenBank/DDBJ whole genome shotgun (WGS) entry which is preliminary data.</text>
</comment>